<evidence type="ECO:0000256" key="4">
    <source>
        <dbReference type="ARBA" id="ARBA00022989"/>
    </source>
</evidence>
<sequence length="203" mass="22374">MAYTIEEEQEINEIKTWWNENYKAIIAIVVLAFAGVFGWKYWQSHQAGQIQLLSAQYDQLIYGAEKGEAKNAQLEQFAKDNSKTTYAVLALFERAKSAVENNDFSAAESALKQAMSESSDEVLTSLAALRLAAVQFQLQSFDAALETLKSVKGSSWDSRKNLLTGDILAAKGDKAGAKASFEAALANADQLEQQLIQVRLNNL</sequence>
<dbReference type="GO" id="GO:0044877">
    <property type="term" value="F:protein-containing complex binding"/>
    <property type="evidence" value="ECO:0007669"/>
    <property type="project" value="InterPro"/>
</dbReference>
<feature type="domain" description="Ancillary SecYEG translocon subunit/Cell division coordinator CpoB TPR" evidence="11">
    <location>
        <begin position="15"/>
        <end position="203"/>
    </location>
</feature>
<evidence type="ECO:0000256" key="6">
    <source>
        <dbReference type="ARBA" id="ARBA00023186"/>
    </source>
</evidence>
<evidence type="ECO:0000256" key="9">
    <source>
        <dbReference type="SAM" id="Coils"/>
    </source>
</evidence>
<dbReference type="OrthoDB" id="9789675at2"/>
<gene>
    <name evidence="12" type="ORF">NCTC10699_00482</name>
</gene>
<evidence type="ECO:0000256" key="8">
    <source>
        <dbReference type="ARBA" id="ARBA00024235"/>
    </source>
</evidence>
<evidence type="ECO:0000313" key="12">
    <source>
        <dbReference type="EMBL" id="SUB32889.1"/>
    </source>
</evidence>
<name>A0A379B3M0_9PAST</name>
<protein>
    <recommendedName>
        <fullName evidence="8">Ancillary SecYEG translocon subunit</fullName>
    </recommendedName>
</protein>
<dbReference type="InterPro" id="IPR026039">
    <property type="entry name" value="YfgM"/>
</dbReference>
<dbReference type="AlphaFoldDB" id="A0A379B3M0"/>
<evidence type="ECO:0000256" key="10">
    <source>
        <dbReference type="SAM" id="Phobius"/>
    </source>
</evidence>
<dbReference type="InterPro" id="IPR011990">
    <property type="entry name" value="TPR-like_helical_dom_sf"/>
</dbReference>
<dbReference type="PANTHER" id="PTHR38035:SF1">
    <property type="entry name" value="ANCILLARY SECYEG TRANSLOCON SUBUNIT"/>
    <property type="match status" value="1"/>
</dbReference>
<dbReference type="EMBL" id="UGSS01000002">
    <property type="protein sequence ID" value="SUB32889.1"/>
    <property type="molecule type" value="Genomic_DNA"/>
</dbReference>
<dbReference type="Proteomes" id="UP000254280">
    <property type="component" value="Unassembled WGS sequence"/>
</dbReference>
<accession>A0A379B3M0</accession>
<keyword evidence="5 10" id="KW-0472">Membrane</keyword>
<keyword evidence="9" id="KW-0175">Coiled coil</keyword>
<comment type="subcellular location">
    <subcellularLocation>
        <location evidence="1">Cell membrane</location>
        <topology evidence="1">Single-pass type II membrane protein</topology>
    </subcellularLocation>
</comment>
<feature type="transmembrane region" description="Helical" evidence="10">
    <location>
        <begin position="24"/>
        <end position="42"/>
    </location>
</feature>
<keyword evidence="3 10" id="KW-0812">Transmembrane</keyword>
<keyword evidence="13" id="KW-1185">Reference proteome</keyword>
<evidence type="ECO:0000256" key="3">
    <source>
        <dbReference type="ARBA" id="ARBA00022692"/>
    </source>
</evidence>
<evidence type="ECO:0000256" key="2">
    <source>
        <dbReference type="ARBA" id="ARBA00022475"/>
    </source>
</evidence>
<evidence type="ECO:0000256" key="1">
    <source>
        <dbReference type="ARBA" id="ARBA00004401"/>
    </source>
</evidence>
<keyword evidence="6" id="KW-0143">Chaperone</keyword>
<dbReference type="GO" id="GO:0005886">
    <property type="term" value="C:plasma membrane"/>
    <property type="evidence" value="ECO:0007669"/>
    <property type="project" value="UniProtKB-SubCell"/>
</dbReference>
<organism evidence="12 13">
    <name type="scientific">[Pasteurella] mairii</name>
    <dbReference type="NCBI Taxonomy" id="757"/>
    <lineage>
        <taxon>Bacteria</taxon>
        <taxon>Pseudomonadati</taxon>
        <taxon>Pseudomonadota</taxon>
        <taxon>Gammaproteobacteria</taxon>
        <taxon>Pasteurellales</taxon>
        <taxon>Pasteurellaceae</taxon>
    </lineage>
</organism>
<evidence type="ECO:0000256" key="7">
    <source>
        <dbReference type="ARBA" id="ARBA00024197"/>
    </source>
</evidence>
<keyword evidence="4 10" id="KW-1133">Transmembrane helix</keyword>
<keyword evidence="2" id="KW-1003">Cell membrane</keyword>
<dbReference type="PANTHER" id="PTHR38035">
    <property type="entry name" value="UPF0070 PROTEIN YFGM"/>
    <property type="match status" value="1"/>
</dbReference>
<dbReference type="SUPFAM" id="SSF48452">
    <property type="entry name" value="TPR-like"/>
    <property type="match status" value="1"/>
</dbReference>
<dbReference type="PIRSF" id="PIRSF006170">
    <property type="entry name" value="YfgM"/>
    <property type="match status" value="1"/>
</dbReference>
<feature type="coiled-coil region" evidence="9">
    <location>
        <begin position="174"/>
        <end position="201"/>
    </location>
</feature>
<evidence type="ECO:0000256" key="5">
    <source>
        <dbReference type="ARBA" id="ARBA00023136"/>
    </source>
</evidence>
<dbReference type="Gene3D" id="1.25.40.10">
    <property type="entry name" value="Tetratricopeptide repeat domain"/>
    <property type="match status" value="1"/>
</dbReference>
<dbReference type="Pfam" id="PF09976">
    <property type="entry name" value="TPR_21"/>
    <property type="match status" value="1"/>
</dbReference>
<comment type="similarity">
    <text evidence="7">Belongs to the YfgM family.</text>
</comment>
<proteinExistence type="inferred from homology"/>
<dbReference type="InterPro" id="IPR018704">
    <property type="entry name" value="SecYEG/CpoB_TPR"/>
</dbReference>
<evidence type="ECO:0000259" key="11">
    <source>
        <dbReference type="Pfam" id="PF09976"/>
    </source>
</evidence>
<evidence type="ECO:0000313" key="13">
    <source>
        <dbReference type="Proteomes" id="UP000254280"/>
    </source>
</evidence>
<reference evidence="12 13" key="1">
    <citation type="submission" date="2018-06" db="EMBL/GenBank/DDBJ databases">
        <authorList>
            <consortium name="Pathogen Informatics"/>
            <person name="Doyle S."/>
        </authorList>
    </citation>
    <scope>NUCLEOTIDE SEQUENCE [LARGE SCALE GENOMIC DNA]</scope>
    <source>
        <strain evidence="12 13">NCTC10699</strain>
    </source>
</reference>